<reference evidence="1 2" key="1">
    <citation type="submission" date="2024-09" db="EMBL/GenBank/DDBJ databases">
        <title>Floridaenema gen nov. (Aerosakkonemataceae, Aerosakkonematales ord. nov., Cyanobacteria) from benthic tropical and subtropical fresh waters, with the description of four new species.</title>
        <authorList>
            <person name="Moretto J.A."/>
            <person name="Berthold D.E."/>
            <person name="Lefler F.W."/>
            <person name="Huang I.-S."/>
            <person name="Laughinghouse H. IV."/>
        </authorList>
    </citation>
    <scope>NUCLEOTIDE SEQUENCE [LARGE SCALE GENOMIC DNA]</scope>
    <source>
        <strain evidence="1 2">BLCC-F46</strain>
    </source>
</reference>
<gene>
    <name evidence="1" type="ORF">ACE1CC_12715</name>
</gene>
<name>A0ABV4X695_9CYAN</name>
<evidence type="ECO:0000313" key="1">
    <source>
        <dbReference type="EMBL" id="MFB2877708.1"/>
    </source>
</evidence>
<sequence length="84" mass="9648">MRVGVQFTGTVNPNSTQKWFTFNWPANWHVVWNVVPTSTAASGQQIEWKVEVTRTSAQYFTYWISIQNLTAVPVNIEARYAVLN</sequence>
<proteinExistence type="predicted"/>
<evidence type="ECO:0000313" key="2">
    <source>
        <dbReference type="Proteomes" id="UP001576774"/>
    </source>
</evidence>
<dbReference type="EMBL" id="JBHFNQ010000098">
    <property type="protein sequence ID" value="MFB2877708.1"/>
    <property type="molecule type" value="Genomic_DNA"/>
</dbReference>
<dbReference type="RefSeq" id="WP_413270803.1">
    <property type="nucleotide sequence ID" value="NZ_JBHFNQ010000098.1"/>
</dbReference>
<dbReference type="Proteomes" id="UP001576774">
    <property type="component" value="Unassembled WGS sequence"/>
</dbReference>
<organism evidence="1 2">
    <name type="scientific">Floridaenema aerugineum BLCC-F46</name>
    <dbReference type="NCBI Taxonomy" id="3153654"/>
    <lineage>
        <taxon>Bacteria</taxon>
        <taxon>Bacillati</taxon>
        <taxon>Cyanobacteriota</taxon>
        <taxon>Cyanophyceae</taxon>
        <taxon>Oscillatoriophycideae</taxon>
        <taxon>Aerosakkonematales</taxon>
        <taxon>Aerosakkonemataceae</taxon>
        <taxon>Floridanema</taxon>
        <taxon>Floridanema aerugineum</taxon>
    </lineage>
</organism>
<accession>A0ABV4X695</accession>
<comment type="caution">
    <text evidence="1">The sequence shown here is derived from an EMBL/GenBank/DDBJ whole genome shotgun (WGS) entry which is preliminary data.</text>
</comment>
<keyword evidence="2" id="KW-1185">Reference proteome</keyword>
<protein>
    <submittedName>
        <fullName evidence="1">Uncharacterized protein</fullName>
    </submittedName>
</protein>